<sequence>MRTTIDRRAPGPRAFRPLLQPSFFCVRRPVTLASPELMPVLVHPVEHTLGWASEPGAASGCCTPSPPKD</sequence>
<keyword evidence="2" id="KW-1185">Reference proteome</keyword>
<accession>A0ABP5AJU4</accession>
<reference evidence="2" key="1">
    <citation type="journal article" date="2019" name="Int. J. Syst. Evol. Microbiol.">
        <title>The Global Catalogue of Microorganisms (GCM) 10K type strain sequencing project: providing services to taxonomists for standard genome sequencing and annotation.</title>
        <authorList>
            <consortium name="The Broad Institute Genomics Platform"/>
            <consortium name="The Broad Institute Genome Sequencing Center for Infectious Disease"/>
            <person name="Wu L."/>
            <person name="Ma J."/>
        </authorList>
    </citation>
    <scope>NUCLEOTIDE SEQUENCE [LARGE SCALE GENOMIC DNA]</scope>
    <source>
        <strain evidence="2">JCM 13581</strain>
    </source>
</reference>
<evidence type="ECO:0000313" key="2">
    <source>
        <dbReference type="Proteomes" id="UP001501303"/>
    </source>
</evidence>
<name>A0ABP5AJU4_9ACTN</name>
<evidence type="ECO:0000313" key="1">
    <source>
        <dbReference type="EMBL" id="GAA1915950.1"/>
    </source>
</evidence>
<organism evidence="1 2">
    <name type="scientific">Streptomyces sodiiphilus</name>
    <dbReference type="NCBI Taxonomy" id="226217"/>
    <lineage>
        <taxon>Bacteria</taxon>
        <taxon>Bacillati</taxon>
        <taxon>Actinomycetota</taxon>
        <taxon>Actinomycetes</taxon>
        <taxon>Kitasatosporales</taxon>
        <taxon>Streptomycetaceae</taxon>
        <taxon>Streptomyces</taxon>
    </lineage>
</organism>
<comment type="caution">
    <text evidence="1">The sequence shown here is derived from an EMBL/GenBank/DDBJ whole genome shotgun (WGS) entry which is preliminary data.</text>
</comment>
<dbReference type="Proteomes" id="UP001501303">
    <property type="component" value="Unassembled WGS sequence"/>
</dbReference>
<proteinExistence type="predicted"/>
<gene>
    <name evidence="1" type="ORF">GCM10009716_26550</name>
</gene>
<protein>
    <submittedName>
        <fullName evidence="1">Uncharacterized protein</fullName>
    </submittedName>
</protein>
<dbReference type="EMBL" id="BAAAMJ010000027">
    <property type="protein sequence ID" value="GAA1915950.1"/>
    <property type="molecule type" value="Genomic_DNA"/>
</dbReference>